<reference evidence="3" key="1">
    <citation type="submission" date="2024-03" db="EMBL/GenBank/DDBJ databases">
        <title>Chitinophaga horti sp. nov., isolated from garden soil.</title>
        <authorList>
            <person name="Lee D.S."/>
            <person name="Han D.M."/>
            <person name="Baek J.H."/>
            <person name="Choi D.G."/>
            <person name="Jeon J.H."/>
            <person name="Jeon C.O."/>
        </authorList>
    </citation>
    <scope>NUCLEOTIDE SEQUENCE [LARGE SCALE GENOMIC DNA]</scope>
    <source>
        <strain evidence="3">GPA1</strain>
    </source>
</reference>
<dbReference type="Proteomes" id="UP001485459">
    <property type="component" value="Chromosome"/>
</dbReference>
<dbReference type="PROSITE" id="PS51257">
    <property type="entry name" value="PROKAR_LIPOPROTEIN"/>
    <property type="match status" value="1"/>
</dbReference>
<organism evidence="2 3">
    <name type="scientific">Chitinophaga pollutisoli</name>
    <dbReference type="NCBI Taxonomy" id="3133966"/>
    <lineage>
        <taxon>Bacteria</taxon>
        <taxon>Pseudomonadati</taxon>
        <taxon>Bacteroidota</taxon>
        <taxon>Chitinophagia</taxon>
        <taxon>Chitinophagales</taxon>
        <taxon>Chitinophagaceae</taxon>
        <taxon>Chitinophaga</taxon>
    </lineage>
</organism>
<evidence type="ECO:0000313" key="3">
    <source>
        <dbReference type="Proteomes" id="UP001485459"/>
    </source>
</evidence>
<dbReference type="InterPro" id="IPR021729">
    <property type="entry name" value="DUF3298"/>
</dbReference>
<sequence length="378" mass="40922">MHKHLIVPAALLTLAACQQSPKSAGSADSTVAPADDGALTPTWAKRFTGTIADQPITLLLQKNGPATTDLRGWYAYDHHGEPISLRPFYGENRTDDSIIVNEGYTDEDGVIRGIVSPDGHFKGKWINATHNFDFDLKENNDSAVTFSVVAFSDSAKLLPDNARSPVATASAYTIWPTGGAAEPVITFLRQALAPGLKAGETPASLLKNGADSFFASYKSNAASIDSASMNDGPSWQWSAESGSVVAWNKWPYLVIEDWVYDFTGGAHGNGGSLFSVYDLSQSKKLTPADVFKPGYKPTVTAALEKSYRKKYKVPANQSLTDAGLQVKKIEPGDNFFLTSHGVGFSYTPYEIAAYAAGQITLFVPWADIKTVVREEYFR</sequence>
<dbReference type="InterPro" id="IPR037126">
    <property type="entry name" value="PdaC/RsiV-like_sf"/>
</dbReference>
<dbReference type="RefSeq" id="WP_341834152.1">
    <property type="nucleotide sequence ID" value="NZ_CP149822.1"/>
</dbReference>
<accession>A0ABZ2YHB0</accession>
<evidence type="ECO:0000313" key="2">
    <source>
        <dbReference type="EMBL" id="WZN39151.1"/>
    </source>
</evidence>
<feature type="domain" description="DUF3298" evidence="1">
    <location>
        <begin position="288"/>
        <end position="365"/>
    </location>
</feature>
<proteinExistence type="predicted"/>
<protein>
    <submittedName>
        <fullName evidence="2">DUF3298 domain-containing protein</fullName>
    </submittedName>
</protein>
<gene>
    <name evidence="2" type="ORF">WJU16_14195</name>
</gene>
<dbReference type="Gene3D" id="3.30.565.40">
    <property type="entry name" value="Fervidobacterium nodosum Rt17-B1 like"/>
    <property type="match status" value="1"/>
</dbReference>
<evidence type="ECO:0000259" key="1">
    <source>
        <dbReference type="Pfam" id="PF11738"/>
    </source>
</evidence>
<keyword evidence="3" id="KW-1185">Reference proteome</keyword>
<dbReference type="Gene3D" id="3.90.640.20">
    <property type="entry name" value="Heat-shock cognate protein, ATPase"/>
    <property type="match status" value="1"/>
</dbReference>
<dbReference type="EMBL" id="CP149822">
    <property type="protein sequence ID" value="WZN39151.1"/>
    <property type="molecule type" value="Genomic_DNA"/>
</dbReference>
<name>A0ABZ2YHB0_9BACT</name>
<dbReference type="Pfam" id="PF11738">
    <property type="entry name" value="DUF3298"/>
    <property type="match status" value="1"/>
</dbReference>